<evidence type="ECO:0000313" key="2">
    <source>
        <dbReference type="Proteomes" id="UP001162483"/>
    </source>
</evidence>
<keyword evidence="2" id="KW-1185">Reference proteome</keyword>
<organism evidence="1 2">
    <name type="scientific">Staurois parvus</name>
    <dbReference type="NCBI Taxonomy" id="386267"/>
    <lineage>
        <taxon>Eukaryota</taxon>
        <taxon>Metazoa</taxon>
        <taxon>Chordata</taxon>
        <taxon>Craniata</taxon>
        <taxon>Vertebrata</taxon>
        <taxon>Euteleostomi</taxon>
        <taxon>Amphibia</taxon>
        <taxon>Batrachia</taxon>
        <taxon>Anura</taxon>
        <taxon>Neobatrachia</taxon>
        <taxon>Ranoidea</taxon>
        <taxon>Ranidae</taxon>
        <taxon>Staurois</taxon>
    </lineage>
</organism>
<gene>
    <name evidence="1" type="ORF">SPARVUS_LOCUS11273169</name>
</gene>
<dbReference type="EMBL" id="CATNWA010016337">
    <property type="protein sequence ID" value="CAI9591804.1"/>
    <property type="molecule type" value="Genomic_DNA"/>
</dbReference>
<dbReference type="Gene3D" id="2.10.25.10">
    <property type="entry name" value="Laminin"/>
    <property type="match status" value="1"/>
</dbReference>
<comment type="caution">
    <text evidence="1">The sequence shown here is derived from an EMBL/GenBank/DDBJ whole genome shotgun (WGS) entry which is preliminary data.</text>
</comment>
<name>A0ABN9F408_9NEOB</name>
<dbReference type="Proteomes" id="UP001162483">
    <property type="component" value="Unassembled WGS sequence"/>
</dbReference>
<protein>
    <submittedName>
        <fullName evidence="1">Uncharacterized protein</fullName>
    </submittedName>
</protein>
<accession>A0ABN9F408</accession>
<reference evidence="1" key="1">
    <citation type="submission" date="2023-05" db="EMBL/GenBank/DDBJ databases">
        <authorList>
            <person name="Stuckert A."/>
        </authorList>
    </citation>
    <scope>NUCLEOTIDE SEQUENCE</scope>
</reference>
<feature type="non-terminal residue" evidence="1">
    <location>
        <position position="65"/>
    </location>
</feature>
<sequence length="65" mass="7133">MIWRAGPILRQYGVYCPCLHGGTCIANAYTWGDIYCSCLHMGGHVLLVPTHGGTCIARAYTWGDM</sequence>
<evidence type="ECO:0000313" key="1">
    <source>
        <dbReference type="EMBL" id="CAI9591804.1"/>
    </source>
</evidence>
<proteinExistence type="predicted"/>